<comment type="caution">
    <text evidence="2">The sequence shown here is derived from an EMBL/GenBank/DDBJ whole genome shotgun (WGS) entry which is preliminary data.</text>
</comment>
<evidence type="ECO:0000313" key="3">
    <source>
        <dbReference type="Proteomes" id="UP000593561"/>
    </source>
</evidence>
<accession>A0A7J8R9E6</accession>
<proteinExistence type="predicted"/>
<sequence length="76" mass="8708">MIKFFPLFYIFAILLIITTSVQNVKLQRMGKEYARNRSSSNDIGTCKCLYECDGNGDESLSQINRKCNVDCGNWTM</sequence>
<reference evidence="2 3" key="1">
    <citation type="journal article" date="2019" name="Genome Biol. Evol.">
        <title>Insights into the evolution of the New World diploid cottons (Gossypium, subgenus Houzingenia) based on genome sequencing.</title>
        <authorList>
            <person name="Grover C.E."/>
            <person name="Arick M.A. 2nd"/>
            <person name="Thrash A."/>
            <person name="Conover J.L."/>
            <person name="Sanders W.S."/>
            <person name="Peterson D.G."/>
            <person name="Frelichowski J.E."/>
            <person name="Scheffler J.A."/>
            <person name="Scheffler B.E."/>
            <person name="Wendel J.F."/>
        </authorList>
    </citation>
    <scope>NUCLEOTIDE SEQUENCE [LARGE SCALE GENOMIC DNA]</scope>
    <source>
        <strain evidence="2">27</strain>
        <tissue evidence="2">Leaf</tissue>
    </source>
</reference>
<evidence type="ECO:0000313" key="2">
    <source>
        <dbReference type="EMBL" id="MBA0609972.1"/>
    </source>
</evidence>
<protein>
    <submittedName>
        <fullName evidence="2">Uncharacterized protein</fullName>
    </submittedName>
</protein>
<dbReference type="AlphaFoldDB" id="A0A7J8R9E6"/>
<gene>
    <name evidence="2" type="ORF">Godav_010875</name>
</gene>
<dbReference type="Proteomes" id="UP000593561">
    <property type="component" value="Unassembled WGS sequence"/>
</dbReference>
<feature type="chain" id="PRO_5029736254" evidence="1">
    <location>
        <begin position="24"/>
        <end position="76"/>
    </location>
</feature>
<feature type="non-terminal residue" evidence="2">
    <location>
        <position position="1"/>
    </location>
</feature>
<name>A0A7J8R9E6_GOSDV</name>
<keyword evidence="3" id="KW-1185">Reference proteome</keyword>
<dbReference type="EMBL" id="JABFAC010000004">
    <property type="protein sequence ID" value="MBA0609972.1"/>
    <property type="molecule type" value="Genomic_DNA"/>
</dbReference>
<keyword evidence="1" id="KW-0732">Signal</keyword>
<evidence type="ECO:0000256" key="1">
    <source>
        <dbReference type="SAM" id="SignalP"/>
    </source>
</evidence>
<organism evidence="2 3">
    <name type="scientific">Gossypium davidsonii</name>
    <name type="common">Davidson's cotton</name>
    <name type="synonym">Gossypium klotzschianum subsp. davidsonii</name>
    <dbReference type="NCBI Taxonomy" id="34287"/>
    <lineage>
        <taxon>Eukaryota</taxon>
        <taxon>Viridiplantae</taxon>
        <taxon>Streptophyta</taxon>
        <taxon>Embryophyta</taxon>
        <taxon>Tracheophyta</taxon>
        <taxon>Spermatophyta</taxon>
        <taxon>Magnoliopsida</taxon>
        <taxon>eudicotyledons</taxon>
        <taxon>Gunneridae</taxon>
        <taxon>Pentapetalae</taxon>
        <taxon>rosids</taxon>
        <taxon>malvids</taxon>
        <taxon>Malvales</taxon>
        <taxon>Malvaceae</taxon>
        <taxon>Malvoideae</taxon>
        <taxon>Gossypium</taxon>
    </lineage>
</organism>
<feature type="signal peptide" evidence="1">
    <location>
        <begin position="1"/>
        <end position="23"/>
    </location>
</feature>